<evidence type="ECO:0000313" key="2">
    <source>
        <dbReference type="EMBL" id="KAK5840182.1"/>
    </source>
</evidence>
<dbReference type="EMBL" id="JARKNE010000003">
    <property type="protein sequence ID" value="KAK5840182.1"/>
    <property type="molecule type" value="Genomic_DNA"/>
</dbReference>
<sequence length="99" mass="10692">METTGNHAFRAVEKPIRPLSLSRPVSDQQASSTWTNVENPQVFPNLNLISTNQEFGSILLNAADSMKEVAKLISSDLSKKAEMGVRADSESSGLNDSGQ</sequence>
<protein>
    <submittedName>
        <fullName evidence="2">Uncharacterized protein</fullName>
    </submittedName>
</protein>
<feature type="compositionally biased region" description="Basic and acidic residues" evidence="1">
    <location>
        <begin position="79"/>
        <end position="89"/>
    </location>
</feature>
<organism evidence="2 3">
    <name type="scientific">Gossypium arboreum</name>
    <name type="common">Tree cotton</name>
    <name type="synonym">Gossypium nanking</name>
    <dbReference type="NCBI Taxonomy" id="29729"/>
    <lineage>
        <taxon>Eukaryota</taxon>
        <taxon>Viridiplantae</taxon>
        <taxon>Streptophyta</taxon>
        <taxon>Embryophyta</taxon>
        <taxon>Tracheophyta</taxon>
        <taxon>Spermatophyta</taxon>
        <taxon>Magnoliopsida</taxon>
        <taxon>eudicotyledons</taxon>
        <taxon>Gunneridae</taxon>
        <taxon>Pentapetalae</taxon>
        <taxon>rosids</taxon>
        <taxon>malvids</taxon>
        <taxon>Malvales</taxon>
        <taxon>Malvaceae</taxon>
        <taxon>Malvoideae</taxon>
        <taxon>Gossypium</taxon>
    </lineage>
</organism>
<reference evidence="2 3" key="1">
    <citation type="submission" date="2023-03" db="EMBL/GenBank/DDBJ databases">
        <title>WGS of Gossypium arboreum.</title>
        <authorList>
            <person name="Yu D."/>
        </authorList>
    </citation>
    <scope>NUCLEOTIDE SEQUENCE [LARGE SCALE GENOMIC DNA]</scope>
    <source>
        <tissue evidence="2">Leaf</tissue>
    </source>
</reference>
<comment type="caution">
    <text evidence="2">The sequence shown here is derived from an EMBL/GenBank/DDBJ whole genome shotgun (WGS) entry which is preliminary data.</text>
</comment>
<gene>
    <name evidence="2" type="ORF">PVK06_009067</name>
</gene>
<feature type="compositionally biased region" description="Polar residues" evidence="1">
    <location>
        <begin position="90"/>
        <end position="99"/>
    </location>
</feature>
<keyword evidence="3" id="KW-1185">Reference proteome</keyword>
<accession>A0ABR0QMN7</accession>
<name>A0ABR0QMN7_GOSAR</name>
<evidence type="ECO:0000313" key="3">
    <source>
        <dbReference type="Proteomes" id="UP001358586"/>
    </source>
</evidence>
<evidence type="ECO:0000256" key="1">
    <source>
        <dbReference type="SAM" id="MobiDB-lite"/>
    </source>
</evidence>
<feature type="region of interest" description="Disordered" evidence="1">
    <location>
        <begin position="79"/>
        <end position="99"/>
    </location>
</feature>
<dbReference type="Proteomes" id="UP001358586">
    <property type="component" value="Chromosome 3"/>
</dbReference>
<proteinExistence type="predicted"/>